<dbReference type="InterPro" id="IPR011006">
    <property type="entry name" value="CheY-like_superfamily"/>
</dbReference>
<dbReference type="PROSITE" id="PS51755">
    <property type="entry name" value="OMPR_PHOB"/>
    <property type="match status" value="1"/>
</dbReference>
<evidence type="ECO:0000313" key="9">
    <source>
        <dbReference type="Proteomes" id="UP000469523"/>
    </source>
</evidence>
<accession>A0A6N7XXJ6</accession>
<dbReference type="GO" id="GO:0005829">
    <property type="term" value="C:cytosol"/>
    <property type="evidence" value="ECO:0007669"/>
    <property type="project" value="TreeGrafter"/>
</dbReference>
<gene>
    <name evidence="8" type="ORF">FYJ83_07430</name>
</gene>
<dbReference type="Gene3D" id="6.10.250.690">
    <property type="match status" value="1"/>
</dbReference>
<evidence type="ECO:0000256" key="3">
    <source>
        <dbReference type="ARBA" id="ARBA00023163"/>
    </source>
</evidence>
<dbReference type="PANTHER" id="PTHR48111">
    <property type="entry name" value="REGULATOR OF RPOS"/>
    <property type="match status" value="1"/>
</dbReference>
<evidence type="ECO:0000259" key="7">
    <source>
        <dbReference type="PROSITE" id="PS51755"/>
    </source>
</evidence>
<dbReference type="InterPro" id="IPR001789">
    <property type="entry name" value="Sig_transdc_resp-reg_receiver"/>
</dbReference>
<evidence type="ECO:0000256" key="5">
    <source>
        <dbReference type="PROSITE-ProRule" id="PRU01091"/>
    </source>
</evidence>
<proteinExistence type="predicted"/>
<evidence type="ECO:0000256" key="2">
    <source>
        <dbReference type="ARBA" id="ARBA00023125"/>
    </source>
</evidence>
<dbReference type="SMART" id="SM00862">
    <property type="entry name" value="Trans_reg_C"/>
    <property type="match status" value="1"/>
</dbReference>
<feature type="domain" description="OmpR/PhoB-type" evidence="7">
    <location>
        <begin position="129"/>
        <end position="227"/>
    </location>
</feature>
<evidence type="ECO:0000313" key="8">
    <source>
        <dbReference type="EMBL" id="MSU01294.1"/>
    </source>
</evidence>
<dbReference type="Gene3D" id="1.10.10.10">
    <property type="entry name" value="Winged helix-like DNA-binding domain superfamily/Winged helix DNA-binding domain"/>
    <property type="match status" value="1"/>
</dbReference>
<dbReference type="Gene3D" id="3.40.50.2300">
    <property type="match status" value="1"/>
</dbReference>
<feature type="domain" description="Response regulatory" evidence="6">
    <location>
        <begin position="3"/>
        <end position="116"/>
    </location>
</feature>
<keyword evidence="2 5" id="KW-0238">DNA-binding</keyword>
<dbReference type="GO" id="GO:0000156">
    <property type="term" value="F:phosphorelay response regulator activity"/>
    <property type="evidence" value="ECO:0007669"/>
    <property type="project" value="TreeGrafter"/>
</dbReference>
<keyword evidence="1" id="KW-0805">Transcription regulation</keyword>
<dbReference type="InterPro" id="IPR039420">
    <property type="entry name" value="WalR-like"/>
</dbReference>
<name>A0A6N7XXJ6_9FIRM</name>
<dbReference type="RefSeq" id="WP_154439708.1">
    <property type="nucleotide sequence ID" value="NZ_JAHLPJ010000001.1"/>
</dbReference>
<reference evidence="8 9" key="1">
    <citation type="submission" date="2019-09" db="EMBL/GenBank/DDBJ databases">
        <title>In-depth cultivation of the pig gut microbiome towards novel bacterial diversity and tailored functional studies.</title>
        <authorList>
            <person name="Wylensek D."/>
            <person name="Hitch T.C.A."/>
            <person name="Clavel T."/>
        </authorList>
    </citation>
    <scope>NUCLEOTIDE SEQUENCE [LARGE SCALE GENOMIC DNA]</scope>
    <source>
        <strain evidence="8 9">WCA3-693-APC-4?</strain>
    </source>
</reference>
<feature type="modified residue" description="4-aspartylphosphate" evidence="4">
    <location>
        <position position="52"/>
    </location>
</feature>
<dbReference type="InterPro" id="IPR001867">
    <property type="entry name" value="OmpR/PhoB-type_DNA-bd"/>
</dbReference>
<evidence type="ECO:0000256" key="1">
    <source>
        <dbReference type="ARBA" id="ARBA00023015"/>
    </source>
</evidence>
<dbReference type="Pfam" id="PF00072">
    <property type="entry name" value="Response_reg"/>
    <property type="match status" value="1"/>
</dbReference>
<keyword evidence="9" id="KW-1185">Reference proteome</keyword>
<dbReference type="SMART" id="SM00448">
    <property type="entry name" value="REC"/>
    <property type="match status" value="1"/>
</dbReference>
<comment type="caution">
    <text evidence="8">The sequence shown here is derived from an EMBL/GenBank/DDBJ whole genome shotgun (WGS) entry which is preliminary data.</text>
</comment>
<dbReference type="SUPFAM" id="SSF52172">
    <property type="entry name" value="CheY-like"/>
    <property type="match status" value="1"/>
</dbReference>
<dbReference type="Pfam" id="PF00486">
    <property type="entry name" value="Trans_reg_C"/>
    <property type="match status" value="1"/>
</dbReference>
<dbReference type="GO" id="GO:0006355">
    <property type="term" value="P:regulation of DNA-templated transcription"/>
    <property type="evidence" value="ECO:0007669"/>
    <property type="project" value="InterPro"/>
</dbReference>
<dbReference type="InterPro" id="IPR036388">
    <property type="entry name" value="WH-like_DNA-bd_sf"/>
</dbReference>
<organism evidence="8 9">
    <name type="scientific">Tissierella pigra</name>
    <dbReference type="NCBI Taxonomy" id="2607614"/>
    <lineage>
        <taxon>Bacteria</taxon>
        <taxon>Bacillati</taxon>
        <taxon>Bacillota</taxon>
        <taxon>Tissierellia</taxon>
        <taxon>Tissierellales</taxon>
        <taxon>Tissierellaceae</taxon>
        <taxon>Tissierella</taxon>
    </lineage>
</organism>
<dbReference type="Proteomes" id="UP000469523">
    <property type="component" value="Unassembled WGS sequence"/>
</dbReference>
<dbReference type="SUPFAM" id="SSF46894">
    <property type="entry name" value="C-terminal effector domain of the bipartite response regulators"/>
    <property type="match status" value="1"/>
</dbReference>
<sequence length="229" mass="27122">MYKIMIIEDDISIAESLKIYIEKYNYEVFIIKQFENIIDEFNKYEPDLILLDVNLPVYDGFFWCREIRNISNLPIIFISARTGDLEQVYAMDNGADDYIIKPFSLDIVIAKINANIRRAYGDYSHMNKERILSLKDVTLHCESLTLKNINEEVRLTKKEVELLSLFIENYPKVISREELLRALWDDEMFVEENTLNVNITRIRKRLTEVDARFFIESVRGIGYRLVEVQ</sequence>
<protein>
    <submittedName>
        <fullName evidence="8">Response regulator transcription factor</fullName>
    </submittedName>
</protein>
<dbReference type="GO" id="GO:0032993">
    <property type="term" value="C:protein-DNA complex"/>
    <property type="evidence" value="ECO:0007669"/>
    <property type="project" value="TreeGrafter"/>
</dbReference>
<dbReference type="InterPro" id="IPR016032">
    <property type="entry name" value="Sig_transdc_resp-reg_C-effctor"/>
</dbReference>
<evidence type="ECO:0000256" key="4">
    <source>
        <dbReference type="PROSITE-ProRule" id="PRU00169"/>
    </source>
</evidence>
<keyword evidence="4" id="KW-0597">Phosphoprotein</keyword>
<dbReference type="PANTHER" id="PTHR48111:SF31">
    <property type="entry name" value="TRANSCRIPTIONAL REGULATORY PROTEIN YXDJ"/>
    <property type="match status" value="1"/>
</dbReference>
<dbReference type="AlphaFoldDB" id="A0A6N7XXJ6"/>
<feature type="DNA-binding region" description="OmpR/PhoB-type" evidence="5">
    <location>
        <begin position="129"/>
        <end position="227"/>
    </location>
</feature>
<dbReference type="CDD" id="cd00383">
    <property type="entry name" value="trans_reg_C"/>
    <property type="match status" value="1"/>
</dbReference>
<keyword evidence="3" id="KW-0804">Transcription</keyword>
<evidence type="ECO:0000259" key="6">
    <source>
        <dbReference type="PROSITE" id="PS50110"/>
    </source>
</evidence>
<dbReference type="EMBL" id="VUNQ01000013">
    <property type="protein sequence ID" value="MSU01294.1"/>
    <property type="molecule type" value="Genomic_DNA"/>
</dbReference>
<dbReference type="GO" id="GO:0000976">
    <property type="term" value="F:transcription cis-regulatory region binding"/>
    <property type="evidence" value="ECO:0007669"/>
    <property type="project" value="TreeGrafter"/>
</dbReference>
<dbReference type="PROSITE" id="PS50110">
    <property type="entry name" value="RESPONSE_REGULATORY"/>
    <property type="match status" value="1"/>
</dbReference>